<dbReference type="PANTHER" id="PTHR42756">
    <property type="entry name" value="TRANSCRIPTIONAL REGULATOR, MARR"/>
    <property type="match status" value="1"/>
</dbReference>
<dbReference type="RefSeq" id="WP_106007562.1">
    <property type="nucleotide sequence ID" value="NZ_PVXP01000001.1"/>
</dbReference>
<evidence type="ECO:0000313" key="5">
    <source>
        <dbReference type="EMBL" id="PRR86861.1"/>
    </source>
</evidence>
<keyword evidence="2" id="KW-0238">DNA-binding</keyword>
<dbReference type="SUPFAM" id="SSF46785">
    <property type="entry name" value="Winged helix' DNA-binding domain"/>
    <property type="match status" value="1"/>
</dbReference>
<dbReference type="Pfam" id="PF12802">
    <property type="entry name" value="MarR_2"/>
    <property type="match status" value="1"/>
</dbReference>
<dbReference type="EMBL" id="PVXP01000001">
    <property type="protein sequence ID" value="PRR86861.1"/>
    <property type="molecule type" value="Genomic_DNA"/>
</dbReference>
<dbReference type="SMART" id="SM00347">
    <property type="entry name" value="HTH_MARR"/>
    <property type="match status" value="1"/>
</dbReference>
<keyword evidence="6" id="KW-1185">Reference proteome</keyword>
<organism evidence="5 6">
    <name type="scientific">Clostridium luticellarii</name>
    <dbReference type="NCBI Taxonomy" id="1691940"/>
    <lineage>
        <taxon>Bacteria</taxon>
        <taxon>Bacillati</taxon>
        <taxon>Bacillota</taxon>
        <taxon>Clostridia</taxon>
        <taxon>Eubacteriales</taxon>
        <taxon>Clostridiaceae</taxon>
        <taxon>Clostridium</taxon>
    </lineage>
</organism>
<dbReference type="InterPro" id="IPR036388">
    <property type="entry name" value="WH-like_DNA-bd_sf"/>
</dbReference>
<feature type="domain" description="HTH marR-type" evidence="4">
    <location>
        <begin position="10"/>
        <end position="145"/>
    </location>
</feature>
<name>A0A2T0BSJ7_9CLOT</name>
<evidence type="ECO:0000313" key="6">
    <source>
        <dbReference type="Proteomes" id="UP000237798"/>
    </source>
</evidence>
<keyword evidence="1" id="KW-0805">Transcription regulation</keyword>
<evidence type="ECO:0000256" key="1">
    <source>
        <dbReference type="ARBA" id="ARBA00023015"/>
    </source>
</evidence>
<dbReference type="OrthoDB" id="49580at2"/>
<protein>
    <submittedName>
        <fullName evidence="5">MarR family protein</fullName>
    </submittedName>
</protein>
<evidence type="ECO:0000256" key="2">
    <source>
        <dbReference type="ARBA" id="ARBA00023125"/>
    </source>
</evidence>
<evidence type="ECO:0000256" key="3">
    <source>
        <dbReference type="ARBA" id="ARBA00023163"/>
    </source>
</evidence>
<dbReference type="GO" id="GO:0003677">
    <property type="term" value="F:DNA binding"/>
    <property type="evidence" value="ECO:0007669"/>
    <property type="project" value="UniProtKB-KW"/>
</dbReference>
<dbReference type="PANTHER" id="PTHR42756:SF1">
    <property type="entry name" value="TRANSCRIPTIONAL REPRESSOR OF EMRAB OPERON"/>
    <property type="match status" value="1"/>
</dbReference>
<accession>A0A2T0BSJ7</accession>
<comment type="caution">
    <text evidence="5">The sequence shown here is derived from an EMBL/GenBank/DDBJ whole genome shotgun (WGS) entry which is preliminary data.</text>
</comment>
<dbReference type="Proteomes" id="UP000237798">
    <property type="component" value="Unassembled WGS sequence"/>
</dbReference>
<dbReference type="InterPro" id="IPR036390">
    <property type="entry name" value="WH_DNA-bd_sf"/>
</dbReference>
<dbReference type="AlphaFoldDB" id="A0A2T0BSJ7"/>
<sequence>MKEELIEKQSDEIIRLFKSIHTVMGCKLQSFAKRYGFTAPQIAVIFHLYKAPGITLNELSSHLMLTKSTVSGIVTRLVNQGVVIREIPKANRRTIRLSISEDFKKHNDILNMKKALISGCISDIIRNMDPDKVEEFIKALKNFTYLLNKHSPK</sequence>
<evidence type="ECO:0000259" key="4">
    <source>
        <dbReference type="PROSITE" id="PS50995"/>
    </source>
</evidence>
<gene>
    <name evidence="5" type="ORF">CLLU_00270</name>
</gene>
<keyword evidence="3" id="KW-0804">Transcription</keyword>
<reference evidence="5 6" key="1">
    <citation type="submission" date="2018-03" db="EMBL/GenBank/DDBJ databases">
        <title>Genome sequence of Clostridium luticellarii DSM 29923.</title>
        <authorList>
            <person name="Poehlein A."/>
            <person name="Daniel R."/>
        </authorList>
    </citation>
    <scope>NUCLEOTIDE SEQUENCE [LARGE SCALE GENOMIC DNA]</scope>
    <source>
        <strain evidence="5 6">DSM 29923</strain>
    </source>
</reference>
<dbReference type="InterPro" id="IPR000835">
    <property type="entry name" value="HTH_MarR-typ"/>
</dbReference>
<proteinExistence type="predicted"/>
<dbReference type="GO" id="GO:0003700">
    <property type="term" value="F:DNA-binding transcription factor activity"/>
    <property type="evidence" value="ECO:0007669"/>
    <property type="project" value="InterPro"/>
</dbReference>
<dbReference type="PROSITE" id="PS50995">
    <property type="entry name" value="HTH_MARR_2"/>
    <property type="match status" value="1"/>
</dbReference>
<dbReference type="Gene3D" id="1.10.10.10">
    <property type="entry name" value="Winged helix-like DNA-binding domain superfamily/Winged helix DNA-binding domain"/>
    <property type="match status" value="1"/>
</dbReference>